<evidence type="ECO:0000313" key="2">
    <source>
        <dbReference type="EMBL" id="SMF08462.1"/>
    </source>
</evidence>
<keyword evidence="1" id="KW-1133">Transmembrane helix</keyword>
<sequence>MSGLMNGIIISLLILAVLILLWRKVKMTRPGRVERLTGQDRFEWSVIVTYVKERLHDLSRTSGADWGLNEEAWNRKAKARAELRQALRGCAYGDPKDKQYIKSFIRDLLTGDYGINEHNIDRILPFHRQELLTAQDRFDLVLYLYKQRYGADGLTQMIEDYALDEAKLPKTSEGSPVYEITGEDIDRIFFLEFRPLAFQEKLDLVVQRVFQMYKGFSVVDELREMRIDGLSGGVSGIPSGYGAIEPASGIGHRYEGSKLFPVDEDGQQLTHSWESVWIFYRGKSIRLSFLSFGSEAELKRVCQNIYKFNLPGQLSEVNGYKVNEMQDGSRIVVVRPPFAESWAFFVRKFDMMGTSLEHLIQGENAELPIGLLKYFMKGSRITSITGSQGSGKTTLLMAMVKYIYAAYTLRVQEMSFELHLRRLYSGRNILSFRETDYVSGQAALDLQKKTDGTVHILGEIATDEVAAWMVQMAQVASLFTIFTHHAKTFRDLIESLRNSLLKTGVFRDERVAELQVATVIDFDVHLRRDMTGRRYIERITECCRREPRYGPEQEDQDSYPAAGGPSTSVHYAYYQERVIMEYRNGRYVAVQPISRQTQAAMMREMLPEDVAEFERFVSSYWGEKVGA</sequence>
<name>A0ABY1LUS3_9BACL</name>
<organism evidence="2 3">
    <name type="scientific">Paenibacillus barengoltzii J12</name>
    <dbReference type="NCBI Taxonomy" id="935846"/>
    <lineage>
        <taxon>Bacteria</taxon>
        <taxon>Bacillati</taxon>
        <taxon>Bacillota</taxon>
        <taxon>Bacilli</taxon>
        <taxon>Bacillales</taxon>
        <taxon>Paenibacillaceae</taxon>
        <taxon>Paenibacillus</taxon>
    </lineage>
</organism>
<proteinExistence type="predicted"/>
<evidence type="ECO:0000256" key="1">
    <source>
        <dbReference type="SAM" id="Phobius"/>
    </source>
</evidence>
<reference evidence="2 3" key="1">
    <citation type="submission" date="2017-04" db="EMBL/GenBank/DDBJ databases">
        <authorList>
            <person name="Varghese N."/>
            <person name="Submissions S."/>
        </authorList>
    </citation>
    <scope>NUCLEOTIDE SEQUENCE [LARGE SCALE GENOMIC DNA]</scope>
    <source>
        <strain evidence="2 3">J12</strain>
    </source>
</reference>
<accession>A0ABY1LUS3</accession>
<dbReference type="SUPFAM" id="SSF52540">
    <property type="entry name" value="P-loop containing nucleoside triphosphate hydrolases"/>
    <property type="match status" value="1"/>
</dbReference>
<dbReference type="Proteomes" id="UP000192939">
    <property type="component" value="Unassembled WGS sequence"/>
</dbReference>
<evidence type="ECO:0000313" key="3">
    <source>
        <dbReference type="Proteomes" id="UP000192939"/>
    </source>
</evidence>
<feature type="transmembrane region" description="Helical" evidence="1">
    <location>
        <begin position="6"/>
        <end position="22"/>
    </location>
</feature>
<dbReference type="Gene3D" id="3.40.50.300">
    <property type="entry name" value="P-loop containing nucleotide triphosphate hydrolases"/>
    <property type="match status" value="1"/>
</dbReference>
<keyword evidence="1" id="KW-0812">Transmembrane</keyword>
<comment type="caution">
    <text evidence="2">The sequence shown here is derived from an EMBL/GenBank/DDBJ whole genome shotgun (WGS) entry which is preliminary data.</text>
</comment>
<keyword evidence="1" id="KW-0472">Membrane</keyword>
<dbReference type="InterPro" id="IPR027417">
    <property type="entry name" value="P-loop_NTPase"/>
</dbReference>
<protein>
    <submittedName>
        <fullName evidence="2">Pilus assembly protein CpaF</fullName>
    </submittedName>
</protein>
<keyword evidence="3" id="KW-1185">Reference proteome</keyword>
<dbReference type="EMBL" id="FXAE01000007">
    <property type="protein sequence ID" value="SMF08462.1"/>
    <property type="molecule type" value="Genomic_DNA"/>
</dbReference>
<gene>
    <name evidence="2" type="ORF">SAMN02744124_01206</name>
</gene>